<dbReference type="InterPro" id="IPR050407">
    <property type="entry name" value="Geranylgeranyl_reductase"/>
</dbReference>
<evidence type="ECO:0000313" key="2">
    <source>
        <dbReference type="EMBL" id="OCT15382.1"/>
    </source>
</evidence>
<evidence type="ECO:0000313" key="3">
    <source>
        <dbReference type="Proteomes" id="UP000093309"/>
    </source>
</evidence>
<dbReference type="InterPro" id="IPR002938">
    <property type="entry name" value="FAD-bd"/>
</dbReference>
<dbReference type="Pfam" id="PF01494">
    <property type="entry name" value="FAD_binding_3"/>
    <property type="match status" value="1"/>
</dbReference>
<gene>
    <name evidence="2" type="ORF">A8709_14965</name>
</gene>
<name>A0A1C1A493_9BACL</name>
<dbReference type="OrthoDB" id="9806565at2"/>
<feature type="domain" description="FAD-binding" evidence="1">
    <location>
        <begin position="5"/>
        <end position="208"/>
    </location>
</feature>
<comment type="caution">
    <text evidence="2">The sequence shown here is derived from an EMBL/GenBank/DDBJ whole genome shotgun (WGS) entry which is preliminary data.</text>
</comment>
<dbReference type="Proteomes" id="UP000093309">
    <property type="component" value="Unassembled WGS sequence"/>
</dbReference>
<dbReference type="EMBL" id="LYPC01000014">
    <property type="protein sequence ID" value="OCT15382.1"/>
    <property type="molecule type" value="Genomic_DNA"/>
</dbReference>
<accession>A0A1C1A493</accession>
<dbReference type="GO" id="GO:0004497">
    <property type="term" value="F:monooxygenase activity"/>
    <property type="evidence" value="ECO:0007669"/>
    <property type="project" value="UniProtKB-KW"/>
</dbReference>
<dbReference type="InterPro" id="IPR036188">
    <property type="entry name" value="FAD/NAD-bd_sf"/>
</dbReference>
<dbReference type="Gene3D" id="3.50.50.60">
    <property type="entry name" value="FAD/NAD(P)-binding domain"/>
    <property type="match status" value="1"/>
</dbReference>
<dbReference type="RefSeq" id="WP_065852293.1">
    <property type="nucleotide sequence ID" value="NZ_LYPC01000014.1"/>
</dbReference>
<keyword evidence="2" id="KW-0560">Oxidoreductase</keyword>
<dbReference type="GO" id="GO:0071949">
    <property type="term" value="F:FAD binding"/>
    <property type="evidence" value="ECO:0007669"/>
    <property type="project" value="InterPro"/>
</dbReference>
<keyword evidence="2" id="KW-0503">Monooxygenase</keyword>
<proteinExistence type="predicted"/>
<protein>
    <submittedName>
        <fullName evidence="2">Monooxygenase</fullName>
    </submittedName>
</protein>
<sequence length="379" mass="41312">MTHTYDVAIIGGGIAGSVTAKALADQGWHTALFDRKAFPRHKVCGEFLSPETQTMFAKLGLHELMTSLQPSSIHRARLIPSRGKPLSIALPSEALGVSRCLLDTALHQTACRSGAELFTETAVTMVERNEHGYSLVTKQQGDRVDYQARAVIGAWGAHSFPSIQNQRTQIQGTHIGVKSHYTGIDMDPVVELYFFKGGYVGLSPIENGHVNVAGLLDKKFFLQTDKSILGFIDAACRKNSALSRKLALASPVLGTQAAVAPVQLTRKPLAWDKFPRLGDASMMLPPLCGDGMSMALRSAMICAPLASRYLQGEITLEAWELAYTQGIQKEFKGPLKWGHLLQSMLDVPLLPQFMLAAARFTPGLAGKFVQVTRLKEIEL</sequence>
<evidence type="ECO:0000259" key="1">
    <source>
        <dbReference type="Pfam" id="PF01494"/>
    </source>
</evidence>
<dbReference type="PANTHER" id="PTHR42685:SF22">
    <property type="entry name" value="CONDITIONED MEDIUM FACTOR RECEPTOR 1"/>
    <property type="match status" value="1"/>
</dbReference>
<dbReference type="AlphaFoldDB" id="A0A1C1A493"/>
<dbReference type="PRINTS" id="PR00420">
    <property type="entry name" value="RNGMNOXGNASE"/>
</dbReference>
<dbReference type="PANTHER" id="PTHR42685">
    <property type="entry name" value="GERANYLGERANYL DIPHOSPHATE REDUCTASE"/>
    <property type="match status" value="1"/>
</dbReference>
<dbReference type="STRING" id="512399.A8709_14965"/>
<organism evidence="2 3">
    <name type="scientific">Paenibacillus pectinilyticus</name>
    <dbReference type="NCBI Taxonomy" id="512399"/>
    <lineage>
        <taxon>Bacteria</taxon>
        <taxon>Bacillati</taxon>
        <taxon>Bacillota</taxon>
        <taxon>Bacilli</taxon>
        <taxon>Bacillales</taxon>
        <taxon>Paenibacillaceae</taxon>
        <taxon>Paenibacillus</taxon>
    </lineage>
</organism>
<keyword evidence="3" id="KW-1185">Reference proteome</keyword>
<dbReference type="SUPFAM" id="SSF51905">
    <property type="entry name" value="FAD/NAD(P)-binding domain"/>
    <property type="match status" value="1"/>
</dbReference>
<reference evidence="3" key="1">
    <citation type="submission" date="2016-05" db="EMBL/GenBank/DDBJ databases">
        <title>Paenibacillus oryzae. sp. nov., isolated from the rice root.</title>
        <authorList>
            <person name="Zhang J."/>
            <person name="Zhang X."/>
        </authorList>
    </citation>
    <scope>NUCLEOTIDE SEQUENCE [LARGE SCALE GENOMIC DNA]</scope>
    <source>
        <strain evidence="3">KCTC13222</strain>
    </source>
</reference>